<evidence type="ECO:0000256" key="3">
    <source>
        <dbReference type="ARBA" id="ARBA00022964"/>
    </source>
</evidence>
<dbReference type="Gene3D" id="3.40.366.30">
    <property type="entry name" value="50S ribosomal protein L16 arginine hydroxylase, Chain A, Domain 2"/>
    <property type="match status" value="1"/>
</dbReference>
<keyword evidence="9" id="KW-1185">Reference proteome</keyword>
<name>A0A0F5JYU0_9BURK</name>
<evidence type="ECO:0000256" key="2">
    <source>
        <dbReference type="ARBA" id="ARBA00022723"/>
    </source>
</evidence>
<dbReference type="InterPro" id="IPR039994">
    <property type="entry name" value="NO66-like"/>
</dbReference>
<accession>A0A0F5JYU0</accession>
<reference evidence="8 9" key="1">
    <citation type="submission" date="2015-03" db="EMBL/GenBank/DDBJ databases">
        <title>Draft Genome Sequence of Burkholderia andropogonis type strain ICMP2807, isolated from Sorghum bicolor.</title>
        <authorList>
            <person name="Lopes-Santos L."/>
            <person name="Castro D.B."/>
            <person name="Ottoboni L.M."/>
            <person name="Park D."/>
            <person name="Weirc B.S."/>
            <person name="Destefano S.A."/>
        </authorList>
    </citation>
    <scope>NUCLEOTIDE SEQUENCE [LARGE SCALE GENOMIC DNA]</scope>
    <source>
        <strain evidence="8 9">ICMP2807</strain>
    </source>
</reference>
<dbReference type="AlphaFoldDB" id="A0A0F5JYU0"/>
<organism evidence="8 9">
    <name type="scientific">Robbsia andropogonis</name>
    <dbReference type="NCBI Taxonomy" id="28092"/>
    <lineage>
        <taxon>Bacteria</taxon>
        <taxon>Pseudomonadati</taxon>
        <taxon>Pseudomonadota</taxon>
        <taxon>Betaproteobacteria</taxon>
        <taxon>Burkholderiales</taxon>
        <taxon>Burkholderiaceae</taxon>
        <taxon>Robbsia</taxon>
    </lineage>
</organism>
<evidence type="ECO:0000259" key="7">
    <source>
        <dbReference type="PROSITE" id="PS51184"/>
    </source>
</evidence>
<protein>
    <recommendedName>
        <fullName evidence="7">JmjC domain-containing protein</fullName>
    </recommendedName>
</protein>
<gene>
    <name evidence="8" type="ORF">WM40_16825</name>
</gene>
<evidence type="ECO:0000256" key="6">
    <source>
        <dbReference type="SAM" id="MobiDB-lite"/>
    </source>
</evidence>
<evidence type="ECO:0000313" key="8">
    <source>
        <dbReference type="EMBL" id="KKB62482.1"/>
    </source>
</evidence>
<evidence type="ECO:0000256" key="1">
    <source>
        <dbReference type="ARBA" id="ARBA00001954"/>
    </source>
</evidence>
<proteinExistence type="predicted"/>
<dbReference type="Pfam" id="PF20514">
    <property type="entry name" value="WHD_ROXA"/>
    <property type="match status" value="1"/>
</dbReference>
<evidence type="ECO:0000256" key="4">
    <source>
        <dbReference type="ARBA" id="ARBA00023002"/>
    </source>
</evidence>
<dbReference type="GO" id="GO:0046872">
    <property type="term" value="F:metal ion binding"/>
    <property type="evidence" value="ECO:0007669"/>
    <property type="project" value="UniProtKB-KW"/>
</dbReference>
<keyword evidence="5" id="KW-0408">Iron</keyword>
<dbReference type="PROSITE" id="PS51184">
    <property type="entry name" value="JMJC"/>
    <property type="match status" value="1"/>
</dbReference>
<dbReference type="EMBL" id="LAQU01000019">
    <property type="protein sequence ID" value="KKB62482.1"/>
    <property type="molecule type" value="Genomic_DNA"/>
</dbReference>
<dbReference type="SMART" id="SM00558">
    <property type="entry name" value="JmjC"/>
    <property type="match status" value="1"/>
</dbReference>
<evidence type="ECO:0000313" key="9">
    <source>
        <dbReference type="Proteomes" id="UP000033618"/>
    </source>
</evidence>
<dbReference type="PATRIC" id="fig|28092.6.peg.3959"/>
<evidence type="ECO:0000256" key="5">
    <source>
        <dbReference type="ARBA" id="ARBA00023004"/>
    </source>
</evidence>
<dbReference type="InterPro" id="IPR003347">
    <property type="entry name" value="JmjC_dom"/>
</dbReference>
<feature type="domain" description="JmjC" evidence="7">
    <location>
        <begin position="136"/>
        <end position="262"/>
    </location>
</feature>
<sequence>MRKSLRHPLALLGGLSPITFMREYWQRKPLLIRQAVPEIAGQFHPDDLFDLAQDHDVESRLVERRRGRWHLTPGPFEHDPRDPNPVTENGDWQGNFAKHTTAPHRRGPADRSAVPRRLGDKDWSLLVQGVDLFDDDAAALLQRFRFIPDARLDDLMISYAVDGGGVGPHFDSYDVFLLQAEGRRRWRISAQTDLRLDPAQPMKILRHFVPDEEWVLNPGDMLYLPPHIAHDGIAIGESITCSIGFRAADETELTVQFLHTLAEQIADARAQADRAPIQPATTVAKTPRRGHARSTEPASTGRPVHRLYRDPDQPAVSKPAALPAQLIAHTQEVLSRVTWDGKTVGRFLGTYLTEPKANVFFDAPTRRMSRETFVKRLLAQGLHLDKRSRMLYDDYGVYLNGETLPLDHWSEMLASAGESREASTRETSSQARVALRSNITRRTASVPIVIRRLTVKKARRMLRDSLMKLADQRWLQPDDFVTLSHDSPIVSAWHEWYLAGWIRLAVASDR</sequence>
<dbReference type="Proteomes" id="UP000033618">
    <property type="component" value="Unassembled WGS sequence"/>
</dbReference>
<dbReference type="GO" id="GO:0016706">
    <property type="term" value="F:2-oxoglutarate-dependent dioxygenase activity"/>
    <property type="evidence" value="ECO:0007669"/>
    <property type="project" value="TreeGrafter"/>
</dbReference>
<keyword evidence="2" id="KW-0479">Metal-binding</keyword>
<keyword evidence="3" id="KW-0223">Dioxygenase</keyword>
<dbReference type="Gene3D" id="2.60.120.650">
    <property type="entry name" value="Cupin"/>
    <property type="match status" value="2"/>
</dbReference>
<comment type="caution">
    <text evidence="8">The sequence shown here is derived from an EMBL/GenBank/DDBJ whole genome shotgun (WGS) entry which is preliminary data.</text>
</comment>
<dbReference type="PANTHER" id="PTHR13096">
    <property type="entry name" value="MINA53 MYC INDUCED NUCLEAR ANTIGEN"/>
    <property type="match status" value="1"/>
</dbReference>
<dbReference type="Pfam" id="PF08007">
    <property type="entry name" value="JmjC_2"/>
    <property type="match status" value="1"/>
</dbReference>
<comment type="cofactor">
    <cofactor evidence="1">
        <name>Fe(2+)</name>
        <dbReference type="ChEBI" id="CHEBI:29033"/>
    </cofactor>
</comment>
<dbReference type="STRING" id="28092.WM40_16825"/>
<keyword evidence="4" id="KW-0560">Oxidoreductase</keyword>
<feature type="region of interest" description="Disordered" evidence="6">
    <location>
        <begin position="282"/>
        <end position="317"/>
    </location>
</feature>
<dbReference type="SUPFAM" id="SSF51197">
    <property type="entry name" value="Clavaminate synthase-like"/>
    <property type="match status" value="1"/>
</dbReference>
<dbReference type="PANTHER" id="PTHR13096:SF8">
    <property type="entry name" value="RIBOSOMAL OXYGENASE 1"/>
    <property type="match status" value="1"/>
</dbReference>
<dbReference type="InterPro" id="IPR046799">
    <property type="entry name" value="ROXA-like_wH"/>
</dbReference>